<dbReference type="EMBL" id="JADFTT010000450">
    <property type="protein sequence ID" value="KAG5761439.1"/>
    <property type="molecule type" value="Genomic_DNA"/>
</dbReference>
<dbReference type="PANTHER" id="PTHR33112:SF16">
    <property type="entry name" value="HETEROKARYON INCOMPATIBILITY DOMAIN-CONTAINING PROTEIN"/>
    <property type="match status" value="1"/>
</dbReference>
<dbReference type="Pfam" id="PF06985">
    <property type="entry name" value="HET"/>
    <property type="match status" value="1"/>
</dbReference>
<reference evidence="2" key="2">
    <citation type="submission" date="2020-10" db="EMBL/GenBank/DDBJ databases">
        <authorList>
            <person name="Peck L.D."/>
            <person name="Nowell R.W."/>
            <person name="Flood J."/>
            <person name="Ryan M.J."/>
            <person name="Barraclough T.G."/>
        </authorList>
    </citation>
    <scope>NUCLEOTIDE SEQUENCE</scope>
    <source>
        <strain evidence="2">IMI 127659i</strain>
    </source>
</reference>
<gene>
    <name evidence="2" type="ORF">H9Q72_010438</name>
</gene>
<dbReference type="InterPro" id="IPR010730">
    <property type="entry name" value="HET"/>
</dbReference>
<organism evidence="2 3">
    <name type="scientific">Fusarium xylarioides</name>
    <dbReference type="NCBI Taxonomy" id="221167"/>
    <lineage>
        <taxon>Eukaryota</taxon>
        <taxon>Fungi</taxon>
        <taxon>Dikarya</taxon>
        <taxon>Ascomycota</taxon>
        <taxon>Pezizomycotina</taxon>
        <taxon>Sordariomycetes</taxon>
        <taxon>Hypocreomycetidae</taxon>
        <taxon>Hypocreales</taxon>
        <taxon>Nectriaceae</taxon>
        <taxon>Fusarium</taxon>
        <taxon>Fusarium fujikuroi species complex</taxon>
    </lineage>
</organism>
<protein>
    <recommendedName>
        <fullName evidence="1">Heterokaryon incompatibility domain-containing protein</fullName>
    </recommendedName>
</protein>
<dbReference type="PANTHER" id="PTHR33112">
    <property type="entry name" value="DOMAIN PROTEIN, PUTATIVE-RELATED"/>
    <property type="match status" value="1"/>
</dbReference>
<dbReference type="OrthoDB" id="2958217at2759"/>
<sequence length="518" mass="58440">MAASAISPDQFARLCKRCTCLQLISTTPDDILPKNPPAGELGGEQEVDLPWNVTNLGTFVLSQGADRCDCCKFLQSVVLWRNFRNGPVAGAVPMSLHYVFRQDETVGYGLRALRIRSRLAGGEPFLINCPIAAATDLDMGTSLGLQPPLSHIDEESILWMKSKLESCVSHNHLNPDKTFIPDRLIDVRGNQLSLVLTKDFQPRDAGSHRYIALTYCWGPEPHASKQLKTTRDNISQYLRQIPESSLPQVIKDAVAVTRALSIPFLWVDALCILQDDVSDWEHQCDVMEQIYGNAYTAVAAVSSQNCEEGFIKRKDRLLFPFRNESGDTRVFGIYPPPNQADTQQEVPQSPWIKRGWTFQERIAATRILMFSKGSLHFDCKDFSNTQGRDEKVDRDYYYIMLDRETIDSGETAAIYQQWSKLMAQIKPKAHQLTRKTDFLPSIGGIASLFSKKLDDDYAAGLWKESMHQSLYWALSTTGKPSLQDLLKALKTPSPYIAPSWSWASRNEPFRFIPSRSFS</sequence>
<dbReference type="AlphaFoldDB" id="A0A9P7HIR0"/>
<feature type="domain" description="Heterokaryon incompatibility" evidence="1">
    <location>
        <begin position="210"/>
        <end position="360"/>
    </location>
</feature>
<comment type="caution">
    <text evidence="2">The sequence shown here is derived from an EMBL/GenBank/DDBJ whole genome shotgun (WGS) entry which is preliminary data.</text>
</comment>
<accession>A0A9P7HIR0</accession>
<reference evidence="2" key="1">
    <citation type="journal article" date="2020" name="bioRxiv">
        <title>Historical genomics reveals the evolutionary mechanisms behind multiple outbreaks of the host-specific coffee wilt pathogen Fusarium xylarioides.</title>
        <authorList>
            <person name="Peck D."/>
            <person name="Nowell R.W."/>
            <person name="Flood J."/>
            <person name="Ryan M.J."/>
            <person name="Barraclough T.G."/>
        </authorList>
    </citation>
    <scope>NUCLEOTIDE SEQUENCE</scope>
    <source>
        <strain evidence="2">IMI 127659i</strain>
    </source>
</reference>
<dbReference type="Proteomes" id="UP000750502">
    <property type="component" value="Unassembled WGS sequence"/>
</dbReference>
<name>A0A9P7HIR0_9HYPO</name>
<proteinExistence type="predicted"/>
<evidence type="ECO:0000313" key="3">
    <source>
        <dbReference type="Proteomes" id="UP000750502"/>
    </source>
</evidence>
<evidence type="ECO:0000259" key="1">
    <source>
        <dbReference type="Pfam" id="PF06985"/>
    </source>
</evidence>
<evidence type="ECO:0000313" key="2">
    <source>
        <dbReference type="EMBL" id="KAG5761439.1"/>
    </source>
</evidence>
<keyword evidence="3" id="KW-1185">Reference proteome</keyword>